<proteinExistence type="predicted"/>
<keyword evidence="3" id="KW-1185">Reference proteome</keyword>
<gene>
    <name evidence="2" type="ORF">FPL14_03530</name>
</gene>
<dbReference type="Pfam" id="PF12760">
    <property type="entry name" value="Zn_ribbon_IS1595"/>
    <property type="match status" value="1"/>
</dbReference>
<evidence type="ECO:0000313" key="3">
    <source>
        <dbReference type="Proteomes" id="UP000515679"/>
    </source>
</evidence>
<protein>
    <submittedName>
        <fullName evidence="2">Transposase</fullName>
    </submittedName>
</protein>
<dbReference type="AlphaFoldDB" id="A0A7G5BTT7"/>
<organism evidence="2 3">
    <name type="scientific">Cohnella cholangitidis</name>
    <dbReference type="NCBI Taxonomy" id="2598458"/>
    <lineage>
        <taxon>Bacteria</taxon>
        <taxon>Bacillati</taxon>
        <taxon>Bacillota</taxon>
        <taxon>Bacilli</taxon>
        <taxon>Bacillales</taxon>
        <taxon>Paenibacillaceae</taxon>
        <taxon>Cohnella</taxon>
    </lineage>
</organism>
<dbReference type="Proteomes" id="UP000515679">
    <property type="component" value="Chromosome"/>
</dbReference>
<evidence type="ECO:0000259" key="1">
    <source>
        <dbReference type="Pfam" id="PF12760"/>
    </source>
</evidence>
<evidence type="ECO:0000313" key="2">
    <source>
        <dbReference type="EMBL" id="QMV40371.1"/>
    </source>
</evidence>
<dbReference type="EMBL" id="CP041969">
    <property type="protein sequence ID" value="QMV40371.1"/>
    <property type="molecule type" value="Genomic_DNA"/>
</dbReference>
<feature type="domain" description="Transposase zinc-ribbon" evidence="1">
    <location>
        <begin position="21"/>
        <end position="67"/>
    </location>
</feature>
<accession>A0A7G5BTT7</accession>
<dbReference type="KEGG" id="cchl:FPL14_03530"/>
<name>A0A7G5BTT7_9BACL</name>
<reference evidence="2 3" key="1">
    <citation type="submission" date="2019-07" db="EMBL/GenBank/DDBJ databases">
        <authorList>
            <person name="Kim J.K."/>
            <person name="Cheong H.-M."/>
            <person name="Choi Y."/>
            <person name="Hwang K.J."/>
            <person name="Lee S."/>
            <person name="Choi C."/>
        </authorList>
    </citation>
    <scope>NUCLEOTIDE SEQUENCE [LARGE SCALE GENOMIC DNA]</scope>
    <source>
        <strain evidence="2 3">KS 22</strain>
    </source>
</reference>
<sequence length="312" mass="36116">MVVIRLHDTPSFEHFLNQYDTEEKCTAAFFLARWPDGFCCPRCSHRQYYLIRSRKHPLYECRDCHAQTSLTAGTILEGSRTPLKLWFQALYLHSLPQGVSATKLASIIGTTYKTAWLICHKIRHAMSNAESKDYLSGLVRVNWGVYGRPYNPTVYRHPQEQPLLAGGSIDINERIIRLKIKKIADNHLIHDRITTAASHAFIAQYVDPTTTDLTIVTQKFSRNRYNALIILCNRASNWINHTFNGIGPKHLQSYLDQYCFIFNLLQKSENIFSFLVQHCTATPTIKYPDLINRENYSKHHKLNYINQLKDVS</sequence>
<dbReference type="InterPro" id="IPR024442">
    <property type="entry name" value="Transposase_Zn_ribbon"/>
</dbReference>